<keyword evidence="2" id="KW-1185">Reference proteome</keyword>
<gene>
    <name evidence="1" type="ORF">OUY22_26650</name>
</gene>
<comment type="caution">
    <text evidence="1">The sequence shown here is derived from an EMBL/GenBank/DDBJ whole genome shotgun (WGS) entry which is preliminary data.</text>
</comment>
<sequence length="49" mass="5280">MSGAGTELRLVVPDKELRLTPGAAGVLLRILLKAVARAKQPQTAKEQQR</sequence>
<dbReference type="Proteomes" id="UP001144036">
    <property type="component" value="Unassembled WGS sequence"/>
</dbReference>
<evidence type="ECO:0000313" key="2">
    <source>
        <dbReference type="Proteomes" id="UP001144036"/>
    </source>
</evidence>
<reference evidence="1" key="1">
    <citation type="submission" date="2022-11" db="EMBL/GenBank/DDBJ databases">
        <title>Nonomuraea corallina sp. nov., a new species of the genus Nonomuraea isolated from sea side sediment in Thai sea.</title>
        <authorList>
            <person name="Ngamcharungchit C."/>
            <person name="Matsumoto A."/>
            <person name="Suriyachadkun C."/>
            <person name="Panbangred W."/>
            <person name="Inahashi Y."/>
            <person name="Intra B."/>
        </authorList>
    </citation>
    <scope>NUCLEOTIDE SEQUENCE</scope>
    <source>
        <strain evidence="1">MCN248</strain>
    </source>
</reference>
<name>A0ABT4SIH7_9ACTN</name>
<protein>
    <recommendedName>
        <fullName evidence="3">DUF397 domain-containing protein</fullName>
    </recommendedName>
</protein>
<evidence type="ECO:0000313" key="1">
    <source>
        <dbReference type="EMBL" id="MDA0637004.1"/>
    </source>
</evidence>
<accession>A0ABT4SIH7</accession>
<organism evidence="1 2">
    <name type="scientific">Nonomuraea corallina</name>
    <dbReference type="NCBI Taxonomy" id="2989783"/>
    <lineage>
        <taxon>Bacteria</taxon>
        <taxon>Bacillati</taxon>
        <taxon>Actinomycetota</taxon>
        <taxon>Actinomycetes</taxon>
        <taxon>Streptosporangiales</taxon>
        <taxon>Streptosporangiaceae</taxon>
        <taxon>Nonomuraea</taxon>
    </lineage>
</organism>
<evidence type="ECO:0008006" key="3">
    <source>
        <dbReference type="Google" id="ProtNLM"/>
    </source>
</evidence>
<dbReference type="EMBL" id="JAPNNL010000133">
    <property type="protein sequence ID" value="MDA0637004.1"/>
    <property type="molecule type" value="Genomic_DNA"/>
</dbReference>
<proteinExistence type="predicted"/>
<dbReference type="RefSeq" id="WP_270157909.1">
    <property type="nucleotide sequence ID" value="NZ_JAPNNL010000133.1"/>
</dbReference>